<comment type="function">
    <text evidence="12 13">Involved in cytokinesis and spindle organization. May play a role in actin cytoskeleton organization and microtubule stabilization and hence required for proper cell adhesion and migration.</text>
</comment>
<comment type="similarity">
    <text evidence="2 13">Belongs to the cytospin-A family.</text>
</comment>
<evidence type="ECO:0000256" key="15">
    <source>
        <dbReference type="SAM" id="MobiDB-lite"/>
    </source>
</evidence>
<feature type="coiled-coil region" evidence="14">
    <location>
        <begin position="601"/>
        <end position="819"/>
    </location>
</feature>
<feature type="region of interest" description="Disordered" evidence="15">
    <location>
        <begin position="953"/>
        <end position="988"/>
    </location>
</feature>
<dbReference type="RefSeq" id="XP_031433084.1">
    <property type="nucleotide sequence ID" value="XM_031577224.2"/>
</dbReference>
<keyword evidence="5 13" id="KW-0963">Cytoplasm</keyword>
<feature type="compositionally biased region" description="Polar residues" evidence="15">
    <location>
        <begin position="143"/>
        <end position="152"/>
    </location>
</feature>
<feature type="compositionally biased region" description="Polar residues" evidence="15">
    <location>
        <begin position="1036"/>
        <end position="1045"/>
    </location>
</feature>
<dbReference type="PANTHER" id="PTHR23167">
    <property type="entry name" value="CALPONIN HOMOLOGY DOMAIN-CONTAINING PROTEIN DDB_G0272472-RELATED"/>
    <property type="match status" value="1"/>
</dbReference>
<evidence type="ECO:0000256" key="10">
    <source>
        <dbReference type="ARBA" id="ARBA00023212"/>
    </source>
</evidence>
<dbReference type="Gene3D" id="1.10.418.10">
    <property type="entry name" value="Calponin-like domain"/>
    <property type="match status" value="1"/>
</dbReference>
<feature type="region of interest" description="Disordered" evidence="15">
    <location>
        <begin position="72"/>
        <end position="228"/>
    </location>
</feature>
<keyword evidence="6 13" id="KW-0132">Cell division</keyword>
<dbReference type="CDD" id="cd21199">
    <property type="entry name" value="CH_CYTS"/>
    <property type="match status" value="1"/>
</dbReference>
<dbReference type="AlphaFoldDB" id="A0A6P8G1T9"/>
<evidence type="ECO:0000256" key="5">
    <source>
        <dbReference type="ARBA" id="ARBA00022490"/>
    </source>
</evidence>
<evidence type="ECO:0000256" key="1">
    <source>
        <dbReference type="ARBA" id="ARBA00004186"/>
    </source>
</evidence>
<feature type="domain" description="Calponin-homology (CH)" evidence="16">
    <location>
        <begin position="1092"/>
        <end position="1197"/>
    </location>
</feature>
<keyword evidence="8 13" id="KW-0965">Cell junction</keyword>
<dbReference type="GO" id="GO:0051301">
    <property type="term" value="P:cell division"/>
    <property type="evidence" value="ECO:0007669"/>
    <property type="project" value="UniProtKB-UniRule"/>
</dbReference>
<feature type="compositionally biased region" description="Low complexity" evidence="15">
    <location>
        <begin position="1050"/>
        <end position="1071"/>
    </location>
</feature>
<feature type="region of interest" description="Disordered" evidence="15">
    <location>
        <begin position="267"/>
        <end position="296"/>
    </location>
</feature>
<evidence type="ECO:0000313" key="18">
    <source>
        <dbReference type="RefSeq" id="XP_031433084.1"/>
    </source>
</evidence>
<dbReference type="InterPro" id="IPR001715">
    <property type="entry name" value="CH_dom"/>
</dbReference>
<dbReference type="CTD" id="555467"/>
<evidence type="ECO:0000256" key="4">
    <source>
        <dbReference type="ARBA" id="ARBA00015657"/>
    </source>
</evidence>
<evidence type="ECO:0000256" key="6">
    <source>
        <dbReference type="ARBA" id="ARBA00022618"/>
    </source>
</evidence>
<evidence type="ECO:0000256" key="2">
    <source>
        <dbReference type="ARBA" id="ARBA00009452"/>
    </source>
</evidence>
<evidence type="ECO:0000256" key="8">
    <source>
        <dbReference type="ARBA" id="ARBA00022949"/>
    </source>
</evidence>
<comment type="subcellular location">
    <subcellularLocation>
        <location evidence="1 13">Cytoplasm</location>
        <location evidence="1 13">Cytoskeleton</location>
        <location evidence="1 13">Spindle</location>
    </subcellularLocation>
    <subcellularLocation>
        <location evidence="13">Cytoplasm</location>
        <location evidence="13">Cytoskeleton</location>
    </subcellularLocation>
    <subcellularLocation>
        <location evidence="13">Cell junction</location>
        <location evidence="13">Gap junction</location>
    </subcellularLocation>
</comment>
<evidence type="ECO:0000256" key="9">
    <source>
        <dbReference type="ARBA" id="ARBA00023054"/>
    </source>
</evidence>
<dbReference type="Pfam" id="PF00307">
    <property type="entry name" value="CH"/>
    <property type="match status" value="1"/>
</dbReference>
<dbReference type="SMART" id="SM00033">
    <property type="entry name" value="CH"/>
    <property type="match status" value="1"/>
</dbReference>
<evidence type="ECO:0000256" key="14">
    <source>
        <dbReference type="SAM" id="Coils"/>
    </source>
</evidence>
<feature type="region of interest" description="Disordered" evidence="15">
    <location>
        <begin position="369"/>
        <end position="468"/>
    </location>
</feature>
<accession>A0A6P8G1T9</accession>
<gene>
    <name evidence="18" type="primary">specc1lb</name>
</gene>
<dbReference type="PANTHER" id="PTHR23167:SF18">
    <property type="entry name" value="CYTOSPIN-A"/>
    <property type="match status" value="1"/>
</dbReference>
<feature type="compositionally biased region" description="Low complexity" evidence="15">
    <location>
        <begin position="104"/>
        <end position="113"/>
    </location>
</feature>
<dbReference type="Proteomes" id="UP000515152">
    <property type="component" value="Chromosome 12"/>
</dbReference>
<name>A0A6P8G1T9_CLUHA</name>
<feature type="compositionally biased region" description="Low complexity" evidence="15">
    <location>
        <begin position="1015"/>
        <end position="1024"/>
    </location>
</feature>
<keyword evidence="7 13" id="KW-0303">Gap junction</keyword>
<feature type="compositionally biased region" description="Basic and acidic residues" evidence="15">
    <location>
        <begin position="175"/>
        <end position="186"/>
    </location>
</feature>
<dbReference type="FunFam" id="1.10.418.10:FF:000020">
    <property type="entry name" value="Cytospin-A isoform 1"/>
    <property type="match status" value="1"/>
</dbReference>
<evidence type="ECO:0000256" key="13">
    <source>
        <dbReference type="RuleBase" id="RU367063"/>
    </source>
</evidence>
<feature type="compositionally biased region" description="Basic and acidic residues" evidence="15">
    <location>
        <begin position="210"/>
        <end position="223"/>
    </location>
</feature>
<keyword evidence="17" id="KW-1185">Reference proteome</keyword>
<feature type="compositionally biased region" description="Basic and acidic residues" evidence="15">
    <location>
        <begin position="1025"/>
        <end position="1035"/>
    </location>
</feature>
<keyword evidence="11 13" id="KW-0131">Cell cycle</keyword>
<proteinExistence type="inferred from homology"/>
<keyword evidence="9 14" id="KW-0175">Coiled coil</keyword>
<feature type="compositionally biased region" description="Low complexity" evidence="15">
    <location>
        <begin position="437"/>
        <end position="468"/>
    </location>
</feature>
<evidence type="ECO:0000256" key="3">
    <source>
        <dbReference type="ARBA" id="ARBA00011235"/>
    </source>
</evidence>
<protein>
    <recommendedName>
        <fullName evidence="4 13">Cytospin-A</fullName>
    </recommendedName>
</protein>
<evidence type="ECO:0000256" key="12">
    <source>
        <dbReference type="ARBA" id="ARBA00025131"/>
    </source>
</evidence>
<sequence length="1198" mass="131579">MAFREFRESISHNSVRFHYDQRAERSRIGKHSLLPESCQEMESVCCRRGALGLRCKCIKNLEPGMKKASRPVAATTKAAGGAKTQLVEKGKAEGAASNMGTGGKSTAKTATTGPLSKARSSDDLPAVTTATGGTNPGAKTKRTSNPGTSNPDIKTKTTSGSMSRRGTSSLSKEPGSSRESLRERSRASATKKASGPSDPAALLKRSRCRQLAESDSRMSKSRSEGQISQKALLEARVKDLLGLAKNKDLELLHLRAELRNMRTQLGLREPEPSEAECVGEEASSDAANSGEGDEAPEVMPALEKVPTAQISAADVESTLLLLQDQNQGIRGELNLLKSENRMLKDRLNALGFSLEQRLDSPDKVLRCTSLSPEPTISSGGCSGGTLASSAEGSARGSTEDLLADHRRLRPLSPEAADSECSEVYQPVTSSDDALDARSGSSSESEGGGLPSCSSPSRSRRGSSAEGSEVSVACLTERIHQMEENQHSTSEELQATLQELADLQQIAQELSTENERLGEERALLVDSLCQQGERLDLYGRQLELFRGLLDEHRVPYASDQDLDAHKSGRYVELERRYGELVEGARCEREQLLGVQQQLSGALKMAEHENADAQGLVAALKERVQRAERVADAERREREMARVELDALRVASGGDQAELARCRAQLEQERQRVAQLMAMHGAGEKSDIRHLLDSERMEKERAEDRAEELQEELGHTRVQAAQLRDAISKLESDFGAFRGEVQHQLADQKRALEKQRMDLQDKDTEISNMKETIFELEDEVEQHRAVKLHDNLIMSDLENTIKKLTDQRYDMDKEIKILNRKIREESAEWRQFQSDLQTAVVIANDIKSEAQEEIGDLRRRLLEAQEKNEKMNKELDEVKNRKQGEERGRVYNYMNAVERDLAALRQGMGLSRRSSTSSEPSPTVKTLIKSFDNSSQCEGPATAVVPAVATASITRTPLSPSPLKTPPAAAISPIQRHSASTPKPLSSLVDKRSSYSDLSIAAGDHLLRTPPGTRPGSASKSISVSRRSSEELKRDLSVTETTGSTPLITLGSASPQLSLTSSSSPTASVTPTTRGRLREERKDPLAALSREYGGSKRNALLKWCQKKTEGYPNIDITNFSSSWNDGLAFCAVLHTYLPAHIPYQELTGQDKRRNFTLAFQAAESVGIKSTLDIGEMVHTERPDWQSVMTYVTAIYKYFET</sequence>
<feature type="compositionally biased region" description="Low complexity" evidence="15">
    <location>
        <begin position="73"/>
        <end position="84"/>
    </location>
</feature>
<reference evidence="18" key="1">
    <citation type="submission" date="2025-08" db="UniProtKB">
        <authorList>
            <consortium name="RefSeq"/>
        </authorList>
    </citation>
    <scope>IDENTIFICATION</scope>
</reference>
<evidence type="ECO:0000256" key="11">
    <source>
        <dbReference type="ARBA" id="ARBA00023306"/>
    </source>
</evidence>
<comment type="subunit">
    <text evidence="3 13">May interact with both microtubules and actin cytoskeleton.</text>
</comment>
<feature type="compositionally biased region" description="Acidic residues" evidence="15">
    <location>
        <begin position="272"/>
        <end position="283"/>
    </location>
</feature>
<dbReference type="KEGG" id="char:105889092"/>
<dbReference type="GO" id="GO:0005921">
    <property type="term" value="C:gap junction"/>
    <property type="evidence" value="ECO:0007669"/>
    <property type="project" value="UniProtKB-SubCell"/>
</dbReference>
<evidence type="ECO:0000256" key="7">
    <source>
        <dbReference type="ARBA" id="ARBA00022868"/>
    </source>
</evidence>
<feature type="compositionally biased region" description="Low complexity" evidence="15">
    <location>
        <begin position="156"/>
        <end position="172"/>
    </location>
</feature>
<dbReference type="PROSITE" id="PS50021">
    <property type="entry name" value="CH"/>
    <property type="match status" value="1"/>
</dbReference>
<dbReference type="OrthoDB" id="21607at2759"/>
<evidence type="ECO:0000259" key="16">
    <source>
        <dbReference type="PROSITE" id="PS50021"/>
    </source>
</evidence>
<feature type="coiled-coil region" evidence="14">
    <location>
        <begin position="845"/>
        <end position="886"/>
    </location>
</feature>
<dbReference type="GO" id="GO:0005737">
    <property type="term" value="C:cytoplasm"/>
    <property type="evidence" value="ECO:0007669"/>
    <property type="project" value="UniProtKB-UniRule"/>
</dbReference>
<feature type="coiled-coil region" evidence="14">
    <location>
        <begin position="478"/>
        <end position="519"/>
    </location>
</feature>
<dbReference type="InterPro" id="IPR036872">
    <property type="entry name" value="CH_dom_sf"/>
</dbReference>
<feature type="compositionally biased region" description="Polar residues" evidence="15">
    <location>
        <begin position="973"/>
        <end position="982"/>
    </location>
</feature>
<dbReference type="GO" id="GO:0005819">
    <property type="term" value="C:spindle"/>
    <property type="evidence" value="ECO:0007669"/>
    <property type="project" value="UniProtKB-SubCell"/>
</dbReference>
<organism evidence="17 18">
    <name type="scientific">Clupea harengus</name>
    <name type="common">Atlantic herring</name>
    <dbReference type="NCBI Taxonomy" id="7950"/>
    <lineage>
        <taxon>Eukaryota</taxon>
        <taxon>Metazoa</taxon>
        <taxon>Chordata</taxon>
        <taxon>Craniata</taxon>
        <taxon>Vertebrata</taxon>
        <taxon>Euteleostomi</taxon>
        <taxon>Actinopterygii</taxon>
        <taxon>Neopterygii</taxon>
        <taxon>Teleostei</taxon>
        <taxon>Clupei</taxon>
        <taxon>Clupeiformes</taxon>
        <taxon>Clupeoidei</taxon>
        <taxon>Clupeidae</taxon>
        <taxon>Clupea</taxon>
    </lineage>
</organism>
<dbReference type="SUPFAM" id="SSF47576">
    <property type="entry name" value="Calponin-homology domain, CH-domain"/>
    <property type="match status" value="1"/>
</dbReference>
<feature type="compositionally biased region" description="Polar residues" evidence="15">
    <location>
        <begin position="369"/>
        <end position="391"/>
    </location>
</feature>
<evidence type="ECO:0000313" key="17">
    <source>
        <dbReference type="Proteomes" id="UP000515152"/>
    </source>
</evidence>
<feature type="region of interest" description="Disordered" evidence="15">
    <location>
        <begin position="1000"/>
        <end position="1080"/>
    </location>
</feature>
<dbReference type="InterPro" id="IPR050540">
    <property type="entry name" value="F-actin_Monoox_Mical"/>
</dbReference>
<dbReference type="GeneID" id="105889092"/>
<keyword evidence="10 13" id="KW-0206">Cytoskeleton</keyword>